<dbReference type="AlphaFoldDB" id="Q88GL8"/>
<dbReference type="BioCyc" id="PPUT160488:G1G01-3952-MONOMER"/>
<protein>
    <submittedName>
        <fullName evidence="1">Uncharacterized protein</fullName>
    </submittedName>
</protein>
<dbReference type="RefSeq" id="WP_010954539.1">
    <property type="nucleotide sequence ID" value="NC_002947.4"/>
</dbReference>
<dbReference type="PATRIC" id="fig|160488.4.peg.3946"/>
<accession>Q88GL8</accession>
<keyword evidence="2" id="KW-1185">Reference proteome</keyword>
<dbReference type="Proteomes" id="UP000000556">
    <property type="component" value="Chromosome"/>
</dbReference>
<name>Q88GL8_PSEPK</name>
<organism evidence="1 2">
    <name type="scientific">Pseudomonas putida (strain ATCC 47054 / DSM 6125 / CFBP 8728 / NCIMB 11950 / KT2440)</name>
    <dbReference type="NCBI Taxonomy" id="160488"/>
    <lineage>
        <taxon>Bacteria</taxon>
        <taxon>Pseudomonadati</taxon>
        <taxon>Pseudomonadota</taxon>
        <taxon>Gammaproteobacteria</taxon>
        <taxon>Pseudomonadales</taxon>
        <taxon>Pseudomonadaceae</taxon>
        <taxon>Pseudomonas</taxon>
    </lineage>
</organism>
<proteinExistence type="predicted"/>
<reference evidence="1 2" key="1">
    <citation type="journal article" date="2002" name="Environ. Microbiol.">
        <title>Complete genome sequence and comparative analysis of the metabolically versatile Pseudomonas putida KT2440.</title>
        <authorList>
            <person name="Nelson K.E."/>
            <person name="Weinel C."/>
            <person name="Paulsen I.T."/>
            <person name="Dodson R.J."/>
            <person name="Hilbert H."/>
            <person name="Martins dos Santos V.A."/>
            <person name="Fouts D.E."/>
            <person name="Gill S.R."/>
            <person name="Pop M."/>
            <person name="Holmes M."/>
            <person name="Brinkac L."/>
            <person name="Beanan M."/>
            <person name="DeBoy R.T."/>
            <person name="Daugherty S."/>
            <person name="Kolonay J."/>
            <person name="Madupu R."/>
            <person name="Nelson W."/>
            <person name="White O."/>
            <person name="Peterson J."/>
            <person name="Khouri H."/>
            <person name="Hance I."/>
            <person name="Chris Lee P."/>
            <person name="Holtzapple E."/>
            <person name="Scanlan D."/>
            <person name="Tran K."/>
            <person name="Moazzez A."/>
            <person name="Utterback T."/>
            <person name="Rizzo M."/>
            <person name="Lee K."/>
            <person name="Kosack D."/>
            <person name="Moestl D."/>
            <person name="Wedler H."/>
            <person name="Lauber J."/>
            <person name="Stjepandic D."/>
            <person name="Hoheisel J."/>
            <person name="Straetz M."/>
            <person name="Heim S."/>
            <person name="Kiewitz C."/>
            <person name="Eisen J.A."/>
            <person name="Timmis K.N."/>
            <person name="Dusterhoft A."/>
            <person name="Tummler B."/>
            <person name="Fraser C.M."/>
        </authorList>
    </citation>
    <scope>NUCLEOTIDE SEQUENCE [LARGE SCALE GENOMIC DNA]</scope>
    <source>
        <strain evidence="2">ATCC 47054 / DSM 6125 / CFBP 8728 / NCIMB 11950 / KT2440</strain>
    </source>
</reference>
<reference evidence="1 2" key="2">
    <citation type="journal article" date="2016" name="Environ. Microbiol.">
        <title>The revisited genome of Pseudomonas putida KT2440 enlightens its value as a robust metabolic chassis.</title>
        <authorList>
            <person name="Belda E."/>
            <person name="van Heck R.G."/>
            <person name="Lopez-Sanchez M.J."/>
            <person name="Cruveiller S."/>
            <person name="Barbe V."/>
            <person name="Fraser C."/>
            <person name="Klenk H.P."/>
            <person name="Petersen J."/>
            <person name="Morgat A."/>
            <person name="Nikel P.I."/>
            <person name="Vallenet D."/>
            <person name="Rouy Z."/>
            <person name="Sekowska A."/>
            <person name="Martins Dos Santos V.A."/>
            <person name="de Lorenzo V."/>
            <person name="Danchin A."/>
            <person name="Medigue C."/>
        </authorList>
    </citation>
    <scope>NUCLEOTIDE SEQUENCE [LARGE SCALE GENOMIC DNA]</scope>
    <source>
        <strain evidence="2">ATCC 47054 / DSM 6125 / CFBP 8728 / NCIMB 11950 / KT2440</strain>
    </source>
</reference>
<sequence length="264" mass="29835">MNIRLDMGPVAPYFSRLLAIGGEFHKNIDDWVHLKNEEDFENIYRVPHDQRYKVEEVYATGRDIANSMGYALLETNTNFSRYPTLTSIIEYFQDTWVYDDYPSPIPAEAERVCVQNGIDLWSVRHMLKLFRKQEELLGAVRNALEILKRSDLYKEENGEVILKPESSIIISGVNGSAININSDGATAHASTAYERPAVFDDLSRLIREHSPDTETQAKLLKNAEELAAGHKEGRFGQAYKDFMQNVANHVSVIAPVISGLSSLL</sequence>
<dbReference type="eggNOG" id="ENOG5033P7R">
    <property type="taxonomic scope" value="Bacteria"/>
</dbReference>
<evidence type="ECO:0000313" key="1">
    <source>
        <dbReference type="EMBL" id="AAN69300.1"/>
    </source>
</evidence>
<evidence type="ECO:0000313" key="2">
    <source>
        <dbReference type="Proteomes" id="UP000000556"/>
    </source>
</evidence>
<gene>
    <name evidence="1" type="ordered locus">PP_3703</name>
</gene>
<dbReference type="KEGG" id="ppu:PP_3703"/>
<dbReference type="STRING" id="160488.PP_3703"/>
<dbReference type="OrthoDB" id="5917758at2"/>
<dbReference type="EMBL" id="AE015451">
    <property type="protein sequence ID" value="AAN69300.1"/>
    <property type="molecule type" value="Genomic_DNA"/>
</dbReference>
<dbReference type="PaxDb" id="160488-PP_3703"/>
<dbReference type="HOGENOM" id="CLU_1053200_0_0_6"/>